<evidence type="ECO:0000256" key="1">
    <source>
        <dbReference type="SAM" id="Phobius"/>
    </source>
</evidence>
<keyword evidence="3" id="KW-1185">Reference proteome</keyword>
<accession>A0AAV3AYI0</accession>
<dbReference type="EMBL" id="DYDO01000002">
    <property type="protein sequence ID" value="DBA30798.1"/>
    <property type="molecule type" value="Genomic_DNA"/>
</dbReference>
<dbReference type="AlphaFoldDB" id="A0AAV3AYI0"/>
<protein>
    <submittedName>
        <fullName evidence="2">Uncharacterized protein</fullName>
    </submittedName>
</protein>
<reference evidence="2" key="1">
    <citation type="thesis" date="2020" institute="ProQuest LLC" country="789 East Eisenhower Parkway, Ann Arbor, MI, USA">
        <title>Comparative Genomics and Chromosome Evolution.</title>
        <authorList>
            <person name="Mudd A.B."/>
        </authorList>
    </citation>
    <scope>NUCLEOTIDE SEQUENCE</scope>
    <source>
        <strain evidence="2">1538</strain>
        <tissue evidence="2">Blood</tissue>
    </source>
</reference>
<keyword evidence="1" id="KW-0812">Transmembrane</keyword>
<feature type="transmembrane region" description="Helical" evidence="1">
    <location>
        <begin position="40"/>
        <end position="63"/>
    </location>
</feature>
<name>A0AAV3AYI0_PYXAD</name>
<proteinExistence type="predicted"/>
<gene>
    <name evidence="2" type="ORF">GDO54_006738</name>
</gene>
<evidence type="ECO:0000313" key="2">
    <source>
        <dbReference type="EMBL" id="DBA30798.1"/>
    </source>
</evidence>
<comment type="caution">
    <text evidence="2">The sequence shown here is derived from an EMBL/GenBank/DDBJ whole genome shotgun (WGS) entry which is preliminary data.</text>
</comment>
<organism evidence="2 3">
    <name type="scientific">Pyxicephalus adspersus</name>
    <name type="common">African bullfrog</name>
    <dbReference type="NCBI Taxonomy" id="30357"/>
    <lineage>
        <taxon>Eukaryota</taxon>
        <taxon>Metazoa</taxon>
        <taxon>Chordata</taxon>
        <taxon>Craniata</taxon>
        <taxon>Vertebrata</taxon>
        <taxon>Euteleostomi</taxon>
        <taxon>Amphibia</taxon>
        <taxon>Batrachia</taxon>
        <taxon>Anura</taxon>
        <taxon>Neobatrachia</taxon>
        <taxon>Ranoidea</taxon>
        <taxon>Pyxicephalidae</taxon>
        <taxon>Pyxicephalinae</taxon>
        <taxon>Pyxicephalus</taxon>
    </lineage>
</organism>
<dbReference type="Proteomes" id="UP001181693">
    <property type="component" value="Unassembled WGS sequence"/>
</dbReference>
<evidence type="ECO:0000313" key="3">
    <source>
        <dbReference type="Proteomes" id="UP001181693"/>
    </source>
</evidence>
<keyword evidence="1" id="KW-0472">Membrane</keyword>
<keyword evidence="1" id="KW-1133">Transmembrane helix</keyword>
<sequence>MRTATSSRAFFAVFPEKHQVFLAISPFRPKKAGCEKDSSTLFFTTISIMWLLNFFGVIVMVILSDKQNLPSCVWSLVDF</sequence>